<name>A0ABC9AC17_9POAL</name>
<dbReference type="SUPFAM" id="SSF52047">
    <property type="entry name" value="RNI-like"/>
    <property type="match status" value="1"/>
</dbReference>
<evidence type="ECO:0000313" key="4">
    <source>
        <dbReference type="Proteomes" id="UP001497457"/>
    </source>
</evidence>
<accession>A0ABC9AC17</accession>
<evidence type="ECO:0000256" key="1">
    <source>
        <dbReference type="SAM" id="MobiDB-lite"/>
    </source>
</evidence>
<feature type="compositionally biased region" description="Acidic residues" evidence="1">
    <location>
        <begin position="414"/>
        <end position="425"/>
    </location>
</feature>
<sequence>MQSGAAMKSGESIRLNYREYERWKYEKFVRFVNNMLLLRDRVDLNIFQLHFDSHHVVNCDDVRTWIGYAVKNNVKVLDVNLHRYDKTVLPRCIFTCRSLEELNLKMGKAPYKDYEHEGLVLPDIIIRLPSLKKLTLCDVEVDTFSLERIIARSPGLEDLHLINSAQHLELVESKVLKRLTIDGFLGRDEGLTIAAPYLIHFKCTGLPLQELTWRERPSLESAHIFASLSRSSFDGGLDFTGILLHAKSLALFGSGIKVMLEKELPTCSLFESLVTLAIGEWCLTDDLYVVLRFLQLSPSLEKLTLKHRMLNRATEGPEAKPISITGMTFQCPLLETVTIQCSKDDGEIQKTVDALVAIGISLEKIHVTFYEDIQKNLAERKRARQEGKTGRSILEERLKRRQDWVDDSHGISDSDSDGNEMEETLGYEYDHDDYF</sequence>
<proteinExistence type="predicted"/>
<dbReference type="PANTHER" id="PTHR34223:SF44">
    <property type="entry name" value="OS01G0789000 PROTEIN"/>
    <property type="match status" value="1"/>
</dbReference>
<dbReference type="InterPro" id="IPR055411">
    <property type="entry name" value="LRR_FXL15/At3g58940/PEG3-like"/>
</dbReference>
<feature type="domain" description="F-box/LRR-repeat protein 15/At3g58940/PEG3-like LRR" evidence="2">
    <location>
        <begin position="63"/>
        <end position="303"/>
    </location>
</feature>
<protein>
    <recommendedName>
        <fullName evidence="2">F-box/LRR-repeat protein 15/At3g58940/PEG3-like LRR domain-containing protein</fullName>
    </recommendedName>
</protein>
<dbReference type="EMBL" id="OZ075130">
    <property type="protein sequence ID" value="CAL4973648.1"/>
    <property type="molecule type" value="Genomic_DNA"/>
</dbReference>
<dbReference type="Pfam" id="PF24758">
    <property type="entry name" value="LRR_At5g56370"/>
    <property type="match status" value="1"/>
</dbReference>
<dbReference type="InterPro" id="IPR032675">
    <property type="entry name" value="LRR_dom_sf"/>
</dbReference>
<organism evidence="3 4">
    <name type="scientific">Urochloa decumbens</name>
    <dbReference type="NCBI Taxonomy" id="240449"/>
    <lineage>
        <taxon>Eukaryota</taxon>
        <taxon>Viridiplantae</taxon>
        <taxon>Streptophyta</taxon>
        <taxon>Embryophyta</taxon>
        <taxon>Tracheophyta</taxon>
        <taxon>Spermatophyta</taxon>
        <taxon>Magnoliopsida</taxon>
        <taxon>Liliopsida</taxon>
        <taxon>Poales</taxon>
        <taxon>Poaceae</taxon>
        <taxon>PACMAD clade</taxon>
        <taxon>Panicoideae</taxon>
        <taxon>Panicodae</taxon>
        <taxon>Paniceae</taxon>
        <taxon>Melinidinae</taxon>
        <taxon>Urochloa</taxon>
    </lineage>
</organism>
<dbReference type="Gene3D" id="3.80.10.10">
    <property type="entry name" value="Ribonuclease Inhibitor"/>
    <property type="match status" value="1"/>
</dbReference>
<dbReference type="InterPro" id="IPR053197">
    <property type="entry name" value="F-box_SCFL_complex_component"/>
</dbReference>
<dbReference type="PANTHER" id="PTHR34223">
    <property type="entry name" value="OS11G0201299 PROTEIN"/>
    <property type="match status" value="1"/>
</dbReference>
<reference evidence="3 4" key="2">
    <citation type="submission" date="2024-10" db="EMBL/GenBank/DDBJ databases">
        <authorList>
            <person name="Ryan C."/>
        </authorList>
    </citation>
    <scope>NUCLEOTIDE SEQUENCE [LARGE SCALE GENOMIC DNA]</scope>
</reference>
<evidence type="ECO:0000313" key="3">
    <source>
        <dbReference type="EMBL" id="CAL4973648.1"/>
    </source>
</evidence>
<keyword evidence="4" id="KW-1185">Reference proteome</keyword>
<reference evidence="4" key="1">
    <citation type="submission" date="2024-06" db="EMBL/GenBank/DDBJ databases">
        <authorList>
            <person name="Ryan C."/>
        </authorList>
    </citation>
    <scope>NUCLEOTIDE SEQUENCE [LARGE SCALE GENOMIC DNA]</scope>
</reference>
<dbReference type="AlphaFoldDB" id="A0ABC9AC17"/>
<dbReference type="Proteomes" id="UP001497457">
    <property type="component" value="Chromosome 20rd"/>
</dbReference>
<gene>
    <name evidence="3" type="ORF">URODEC1_LOCUS52035</name>
</gene>
<evidence type="ECO:0000259" key="2">
    <source>
        <dbReference type="Pfam" id="PF24758"/>
    </source>
</evidence>
<feature type="region of interest" description="Disordered" evidence="1">
    <location>
        <begin position="406"/>
        <end position="435"/>
    </location>
</feature>